<dbReference type="PROSITE" id="PS50109">
    <property type="entry name" value="HIS_KIN"/>
    <property type="match status" value="1"/>
</dbReference>
<evidence type="ECO:0000256" key="2">
    <source>
        <dbReference type="ARBA" id="ARBA00012438"/>
    </source>
</evidence>
<sequence>MVDFGQLLTDKIEIIEQNWVSAVRQDSQIEIAQELTYKALRNSFPKVLQAMASILSNDGEGDLQKLVESSLEHGIVRAEQGFDPAEIAREYRLLRAVIFETLETGLLQSSPKELLRAVRLIDTVIDEAIARCFKSYTHGRLKELEQLQTQLKLTNQELTRLVRASKENLSHLAHELKTPLTSIIGYSDLFLRKHRQPEEDKDNYQELEHIERILRSGRQLLHLINDALEISRYDAGRMKLHLAPIQIRGIIQQTLEIVEPLARSKELQLVVDCDRAPEEVVTDALRLQQVLMNLLSNAIRYTETGSIHITCETQPNQTWAIAISDTGVGIEPDNQTQIFDPYFRVMPNNQSYLSNSTGLGLAIVARLVKLLQGEVELASQVGVGSTFTVTLPLEVKPAEGMLPQELSLQSE</sequence>
<dbReference type="SMART" id="SM00387">
    <property type="entry name" value="HATPase_c"/>
    <property type="match status" value="1"/>
</dbReference>
<dbReference type="EMBL" id="JAMPKM010000007">
    <property type="protein sequence ID" value="MEP0818078.1"/>
    <property type="molecule type" value="Genomic_DNA"/>
</dbReference>
<evidence type="ECO:0000313" key="9">
    <source>
        <dbReference type="Proteomes" id="UP001464891"/>
    </source>
</evidence>
<dbReference type="PRINTS" id="PR00344">
    <property type="entry name" value="BCTRLSENSOR"/>
</dbReference>
<keyword evidence="5 8" id="KW-0418">Kinase</keyword>
<reference evidence="8 9" key="1">
    <citation type="submission" date="2022-04" db="EMBL/GenBank/DDBJ databases">
        <title>Positive selection, recombination, and allopatry shape intraspecific diversity of widespread and dominant cyanobacteria.</title>
        <authorList>
            <person name="Wei J."/>
            <person name="Shu W."/>
            <person name="Hu C."/>
        </authorList>
    </citation>
    <scope>NUCLEOTIDE SEQUENCE [LARGE SCALE GENOMIC DNA]</scope>
    <source>
        <strain evidence="8 9">GB2-A4</strain>
    </source>
</reference>
<dbReference type="Pfam" id="PF14361">
    <property type="entry name" value="RsbRD_N"/>
    <property type="match status" value="1"/>
</dbReference>
<dbReference type="InterPro" id="IPR036097">
    <property type="entry name" value="HisK_dim/P_sf"/>
</dbReference>
<dbReference type="InterPro" id="IPR003594">
    <property type="entry name" value="HATPase_dom"/>
</dbReference>
<gene>
    <name evidence="8" type="ORF">NC998_13335</name>
</gene>
<dbReference type="Gene3D" id="1.10.287.130">
    <property type="match status" value="1"/>
</dbReference>
<protein>
    <recommendedName>
        <fullName evidence="2">histidine kinase</fullName>
        <ecNumber evidence="2">2.7.13.3</ecNumber>
    </recommendedName>
</protein>
<keyword evidence="9" id="KW-1185">Reference proteome</keyword>
<dbReference type="PANTHER" id="PTHR43047">
    <property type="entry name" value="TWO-COMPONENT HISTIDINE PROTEIN KINASE"/>
    <property type="match status" value="1"/>
</dbReference>
<dbReference type="CDD" id="cd00082">
    <property type="entry name" value="HisKA"/>
    <property type="match status" value="1"/>
</dbReference>
<dbReference type="PANTHER" id="PTHR43047:SF72">
    <property type="entry name" value="OSMOSENSING HISTIDINE PROTEIN KINASE SLN1"/>
    <property type="match status" value="1"/>
</dbReference>
<dbReference type="SUPFAM" id="SSF55874">
    <property type="entry name" value="ATPase domain of HSP90 chaperone/DNA topoisomerase II/histidine kinase"/>
    <property type="match status" value="1"/>
</dbReference>
<evidence type="ECO:0000259" key="7">
    <source>
        <dbReference type="PROSITE" id="PS50109"/>
    </source>
</evidence>
<organism evidence="8 9">
    <name type="scientific">Trichocoleus desertorum GB2-A4</name>
    <dbReference type="NCBI Taxonomy" id="2933944"/>
    <lineage>
        <taxon>Bacteria</taxon>
        <taxon>Bacillati</taxon>
        <taxon>Cyanobacteriota</taxon>
        <taxon>Cyanophyceae</taxon>
        <taxon>Leptolyngbyales</taxon>
        <taxon>Trichocoleusaceae</taxon>
        <taxon>Trichocoleus</taxon>
    </lineage>
</organism>
<dbReference type="Pfam" id="PF00512">
    <property type="entry name" value="HisKA"/>
    <property type="match status" value="1"/>
</dbReference>
<keyword evidence="4" id="KW-0808">Transferase</keyword>
<dbReference type="Pfam" id="PF02518">
    <property type="entry name" value="HATPase_c"/>
    <property type="match status" value="1"/>
</dbReference>
<comment type="caution">
    <text evidence="8">The sequence shown here is derived from an EMBL/GenBank/DDBJ whole genome shotgun (WGS) entry which is preliminary data.</text>
</comment>
<feature type="domain" description="Histidine kinase" evidence="7">
    <location>
        <begin position="171"/>
        <end position="395"/>
    </location>
</feature>
<accession>A0ABV0J9Y0</accession>
<evidence type="ECO:0000256" key="5">
    <source>
        <dbReference type="ARBA" id="ARBA00022777"/>
    </source>
</evidence>
<proteinExistence type="predicted"/>
<evidence type="ECO:0000256" key="4">
    <source>
        <dbReference type="ARBA" id="ARBA00022679"/>
    </source>
</evidence>
<dbReference type="InterPro" id="IPR005467">
    <property type="entry name" value="His_kinase_dom"/>
</dbReference>
<evidence type="ECO:0000256" key="6">
    <source>
        <dbReference type="ARBA" id="ARBA00023012"/>
    </source>
</evidence>
<keyword evidence="3" id="KW-0597">Phosphoprotein</keyword>
<dbReference type="SUPFAM" id="SSF47384">
    <property type="entry name" value="Homodimeric domain of signal transducing histidine kinase"/>
    <property type="match status" value="1"/>
</dbReference>
<dbReference type="InterPro" id="IPR036890">
    <property type="entry name" value="HATPase_C_sf"/>
</dbReference>
<dbReference type="InterPro" id="IPR025751">
    <property type="entry name" value="RsbRD_N_dom"/>
</dbReference>
<dbReference type="Proteomes" id="UP001464891">
    <property type="component" value="Unassembled WGS sequence"/>
</dbReference>
<dbReference type="InterPro" id="IPR003661">
    <property type="entry name" value="HisK_dim/P_dom"/>
</dbReference>
<dbReference type="Gene3D" id="3.30.565.10">
    <property type="entry name" value="Histidine kinase-like ATPase, C-terminal domain"/>
    <property type="match status" value="1"/>
</dbReference>
<evidence type="ECO:0000256" key="3">
    <source>
        <dbReference type="ARBA" id="ARBA00022553"/>
    </source>
</evidence>
<comment type="catalytic activity">
    <reaction evidence="1">
        <text>ATP + protein L-histidine = ADP + protein N-phospho-L-histidine.</text>
        <dbReference type="EC" id="2.7.13.3"/>
    </reaction>
</comment>
<evidence type="ECO:0000256" key="1">
    <source>
        <dbReference type="ARBA" id="ARBA00000085"/>
    </source>
</evidence>
<name>A0ABV0J9Y0_9CYAN</name>
<dbReference type="SMART" id="SM00388">
    <property type="entry name" value="HisKA"/>
    <property type="match status" value="1"/>
</dbReference>
<dbReference type="RefSeq" id="WP_190432504.1">
    <property type="nucleotide sequence ID" value="NZ_JAMPKM010000007.1"/>
</dbReference>
<dbReference type="InterPro" id="IPR004358">
    <property type="entry name" value="Sig_transdc_His_kin-like_C"/>
</dbReference>
<dbReference type="EC" id="2.7.13.3" evidence="2"/>
<evidence type="ECO:0000313" key="8">
    <source>
        <dbReference type="EMBL" id="MEP0818078.1"/>
    </source>
</evidence>
<keyword evidence="6" id="KW-0902">Two-component regulatory system</keyword>
<dbReference type="GO" id="GO:0016301">
    <property type="term" value="F:kinase activity"/>
    <property type="evidence" value="ECO:0007669"/>
    <property type="project" value="UniProtKB-KW"/>
</dbReference>